<dbReference type="Proteomes" id="UP000186309">
    <property type="component" value="Chromosome"/>
</dbReference>
<proteinExistence type="predicted"/>
<dbReference type="KEGG" id="pbor:BSF38_05471"/>
<evidence type="ECO:0000313" key="3">
    <source>
        <dbReference type="Proteomes" id="UP000186309"/>
    </source>
</evidence>
<dbReference type="RefSeq" id="WP_076350189.1">
    <property type="nucleotide sequence ID" value="NZ_CP019082.1"/>
</dbReference>
<keyword evidence="1" id="KW-0732">Signal</keyword>
<organism evidence="2 3">
    <name type="scientific">Paludisphaera borealis</name>
    <dbReference type="NCBI Taxonomy" id="1387353"/>
    <lineage>
        <taxon>Bacteria</taxon>
        <taxon>Pseudomonadati</taxon>
        <taxon>Planctomycetota</taxon>
        <taxon>Planctomycetia</taxon>
        <taxon>Isosphaerales</taxon>
        <taxon>Isosphaeraceae</taxon>
        <taxon>Paludisphaera</taxon>
    </lineage>
</organism>
<dbReference type="PROSITE" id="PS51257">
    <property type="entry name" value="PROKAR_LIPOPROTEIN"/>
    <property type="match status" value="1"/>
</dbReference>
<protein>
    <recommendedName>
        <fullName evidence="4">PepSY domain-containing protein</fullName>
    </recommendedName>
</protein>
<name>A0A1U7CY73_9BACT</name>
<dbReference type="STRING" id="1387353.BSF38_05471"/>
<evidence type="ECO:0000256" key="1">
    <source>
        <dbReference type="SAM" id="SignalP"/>
    </source>
</evidence>
<accession>A0A1U7CY73</accession>
<gene>
    <name evidence="2" type="ORF">BSF38_05471</name>
</gene>
<dbReference type="EMBL" id="CP019082">
    <property type="protein sequence ID" value="APW63885.1"/>
    <property type="molecule type" value="Genomic_DNA"/>
</dbReference>
<evidence type="ECO:0008006" key="4">
    <source>
        <dbReference type="Google" id="ProtNLM"/>
    </source>
</evidence>
<keyword evidence="3" id="KW-1185">Reference proteome</keyword>
<dbReference type="AlphaFoldDB" id="A0A1U7CY73"/>
<sequence>MIRSVRILVAGLVVALSFSSGCAAPKPTESAAEEKLALDAVPAGVMEAAKKQQPGVEFQWATKGWQDGVLIYKVQGESGEGMIHEVQVTAAGEVVAPPAK</sequence>
<reference evidence="3" key="1">
    <citation type="submission" date="2016-12" db="EMBL/GenBank/DDBJ databases">
        <title>Comparative genomics of four Isosphaeraceae planctomycetes: a common pool of plasmids and glycoside hydrolase genes.</title>
        <authorList>
            <person name="Ivanova A."/>
        </authorList>
    </citation>
    <scope>NUCLEOTIDE SEQUENCE [LARGE SCALE GENOMIC DNA]</scope>
    <source>
        <strain evidence="3">PX4</strain>
    </source>
</reference>
<feature type="chain" id="PRO_5012888638" description="PepSY domain-containing protein" evidence="1">
    <location>
        <begin position="24"/>
        <end position="100"/>
    </location>
</feature>
<evidence type="ECO:0000313" key="2">
    <source>
        <dbReference type="EMBL" id="APW63885.1"/>
    </source>
</evidence>
<feature type="signal peptide" evidence="1">
    <location>
        <begin position="1"/>
        <end position="23"/>
    </location>
</feature>